<evidence type="ECO:0000259" key="3">
    <source>
        <dbReference type="PROSITE" id="PS50977"/>
    </source>
</evidence>
<dbReference type="GO" id="GO:0003700">
    <property type="term" value="F:DNA-binding transcription factor activity"/>
    <property type="evidence" value="ECO:0007669"/>
    <property type="project" value="TreeGrafter"/>
</dbReference>
<dbReference type="InterPro" id="IPR001647">
    <property type="entry name" value="HTH_TetR"/>
</dbReference>
<reference evidence="4 5" key="1">
    <citation type="submission" date="2020-02" db="EMBL/GenBank/DDBJ databases">
        <title>Whole-genome analyses of novel actinobacteria.</title>
        <authorList>
            <person name="Sahin N."/>
            <person name="Tatar D."/>
        </authorList>
    </citation>
    <scope>NUCLEOTIDE SEQUENCE [LARGE SCALE GENOMIC DNA]</scope>
    <source>
        <strain evidence="4 5">SB3404</strain>
    </source>
</reference>
<evidence type="ECO:0000256" key="1">
    <source>
        <dbReference type="ARBA" id="ARBA00023125"/>
    </source>
</evidence>
<dbReference type="InterPro" id="IPR036271">
    <property type="entry name" value="Tet_transcr_reg_TetR-rel_C_sf"/>
</dbReference>
<keyword evidence="1 2" id="KW-0238">DNA-binding</keyword>
<dbReference type="Gene3D" id="1.10.357.10">
    <property type="entry name" value="Tetracycline Repressor, domain 2"/>
    <property type="match status" value="1"/>
</dbReference>
<dbReference type="RefSeq" id="WP_165296964.1">
    <property type="nucleotide sequence ID" value="NZ_JAAKZZ010000014.1"/>
</dbReference>
<dbReference type="PANTHER" id="PTHR30055:SF237">
    <property type="entry name" value="TRANSCRIPTIONAL REPRESSOR MCE3R"/>
    <property type="match status" value="1"/>
</dbReference>
<comment type="caution">
    <text evidence="4">The sequence shown here is derived from an EMBL/GenBank/DDBJ whole genome shotgun (WGS) entry which is preliminary data.</text>
</comment>
<evidence type="ECO:0000313" key="5">
    <source>
        <dbReference type="Proteomes" id="UP000477722"/>
    </source>
</evidence>
<accession>A0A6G4WPW7</accession>
<dbReference type="SUPFAM" id="SSF48498">
    <property type="entry name" value="Tetracyclin repressor-like, C-terminal domain"/>
    <property type="match status" value="1"/>
</dbReference>
<dbReference type="Pfam" id="PF00440">
    <property type="entry name" value="TetR_N"/>
    <property type="match status" value="1"/>
</dbReference>
<evidence type="ECO:0000256" key="2">
    <source>
        <dbReference type="PROSITE-ProRule" id="PRU00335"/>
    </source>
</evidence>
<keyword evidence="5" id="KW-1185">Reference proteome</keyword>
<dbReference type="PRINTS" id="PR00455">
    <property type="entry name" value="HTHTETR"/>
</dbReference>
<dbReference type="GO" id="GO:0000976">
    <property type="term" value="F:transcription cis-regulatory region binding"/>
    <property type="evidence" value="ECO:0007669"/>
    <property type="project" value="TreeGrafter"/>
</dbReference>
<feature type="domain" description="HTH tetR-type" evidence="3">
    <location>
        <begin position="15"/>
        <end position="75"/>
    </location>
</feature>
<dbReference type="Gene3D" id="1.10.10.60">
    <property type="entry name" value="Homeodomain-like"/>
    <property type="match status" value="1"/>
</dbReference>
<proteinExistence type="predicted"/>
<sequence>MTSSSSPRAAASQRSSRRQTLIKAAGELFHERAFDAVTTEMIGARAGVTGPALYRHFPSKQALLIAVLEDPLKDLLANARETAAEVTDPRKALEAMIDYHVTRSLQNVPSTLVFLKNEHNVPEEERHQMRRMMRLYAEEWSALVERLRPDLSDAQNRVLTHAVFSMINAVPQFNSGLDPESVAMTVRTAAINALLIPPGTV</sequence>
<name>A0A6G4WPW7_9ACTN</name>
<protein>
    <submittedName>
        <fullName evidence="4">TetR/AcrR family transcriptional regulator</fullName>
    </submittedName>
</protein>
<evidence type="ECO:0000313" key="4">
    <source>
        <dbReference type="EMBL" id="NGO67306.1"/>
    </source>
</evidence>
<dbReference type="Proteomes" id="UP000477722">
    <property type="component" value="Unassembled WGS sequence"/>
</dbReference>
<dbReference type="PROSITE" id="PS50977">
    <property type="entry name" value="HTH_TETR_2"/>
    <property type="match status" value="1"/>
</dbReference>
<gene>
    <name evidence="4" type="ORF">G5C65_02840</name>
</gene>
<feature type="DNA-binding region" description="H-T-H motif" evidence="2">
    <location>
        <begin position="38"/>
        <end position="57"/>
    </location>
</feature>
<dbReference type="PANTHER" id="PTHR30055">
    <property type="entry name" value="HTH-TYPE TRANSCRIPTIONAL REGULATOR RUTR"/>
    <property type="match status" value="1"/>
</dbReference>
<dbReference type="InterPro" id="IPR050109">
    <property type="entry name" value="HTH-type_TetR-like_transc_reg"/>
</dbReference>
<dbReference type="AlphaFoldDB" id="A0A6G4WPW7"/>
<dbReference type="EMBL" id="JAAKZZ010000014">
    <property type="protein sequence ID" value="NGO67306.1"/>
    <property type="molecule type" value="Genomic_DNA"/>
</dbReference>
<dbReference type="InterPro" id="IPR041490">
    <property type="entry name" value="KstR2_TetR_C"/>
</dbReference>
<dbReference type="SUPFAM" id="SSF46689">
    <property type="entry name" value="Homeodomain-like"/>
    <property type="match status" value="1"/>
</dbReference>
<organism evidence="4 5">
    <name type="scientific">Streptomyces boncukensis</name>
    <dbReference type="NCBI Taxonomy" id="2711219"/>
    <lineage>
        <taxon>Bacteria</taxon>
        <taxon>Bacillati</taxon>
        <taxon>Actinomycetota</taxon>
        <taxon>Actinomycetes</taxon>
        <taxon>Kitasatosporales</taxon>
        <taxon>Streptomycetaceae</taxon>
        <taxon>Streptomyces</taxon>
    </lineage>
</organism>
<dbReference type="Pfam" id="PF17932">
    <property type="entry name" value="TetR_C_24"/>
    <property type="match status" value="1"/>
</dbReference>
<dbReference type="InterPro" id="IPR009057">
    <property type="entry name" value="Homeodomain-like_sf"/>
</dbReference>